<keyword evidence="1" id="KW-1133">Transmembrane helix</keyword>
<dbReference type="AlphaFoldDB" id="A0A7C3SPC2"/>
<protein>
    <recommendedName>
        <fullName evidence="3">VCBS repeat-containing protein</fullName>
    </recommendedName>
</protein>
<dbReference type="InterPro" id="IPR028994">
    <property type="entry name" value="Integrin_alpha_N"/>
</dbReference>
<comment type="caution">
    <text evidence="2">The sequence shown here is derived from an EMBL/GenBank/DDBJ whole genome shotgun (WGS) entry which is preliminary data.</text>
</comment>
<gene>
    <name evidence="2" type="ORF">ENV35_07685</name>
</gene>
<keyword evidence="1" id="KW-0812">Transmembrane</keyword>
<reference evidence="2" key="1">
    <citation type="journal article" date="2020" name="mSystems">
        <title>Genome- and Community-Level Interaction Insights into Carbon Utilization and Element Cycling Functions of Hydrothermarchaeota in Hydrothermal Sediment.</title>
        <authorList>
            <person name="Zhou Z."/>
            <person name="Liu Y."/>
            <person name="Xu W."/>
            <person name="Pan J."/>
            <person name="Luo Z.H."/>
            <person name="Li M."/>
        </authorList>
    </citation>
    <scope>NUCLEOTIDE SEQUENCE [LARGE SCALE GENOMIC DNA]</scope>
    <source>
        <strain evidence="2">SpSt-751</strain>
    </source>
</reference>
<keyword evidence="1" id="KW-0472">Membrane</keyword>
<dbReference type="EMBL" id="DTGA01000203">
    <property type="protein sequence ID" value="HGB31737.1"/>
    <property type="molecule type" value="Genomic_DNA"/>
</dbReference>
<name>A0A7C3SPC2_9BACT</name>
<proteinExistence type="predicted"/>
<evidence type="ECO:0000256" key="1">
    <source>
        <dbReference type="SAM" id="Phobius"/>
    </source>
</evidence>
<organism evidence="2">
    <name type="scientific">Dictyoglomus turgidum</name>
    <dbReference type="NCBI Taxonomy" id="513050"/>
    <lineage>
        <taxon>Bacteria</taxon>
        <taxon>Pseudomonadati</taxon>
        <taxon>Dictyoglomota</taxon>
        <taxon>Dictyoglomia</taxon>
        <taxon>Dictyoglomales</taxon>
        <taxon>Dictyoglomaceae</taxon>
        <taxon>Dictyoglomus</taxon>
    </lineage>
</organism>
<accession>A0A7C3SPC2</accession>
<evidence type="ECO:0008006" key="3">
    <source>
        <dbReference type="Google" id="ProtNLM"/>
    </source>
</evidence>
<feature type="transmembrane region" description="Helical" evidence="1">
    <location>
        <begin position="7"/>
        <end position="30"/>
    </location>
</feature>
<sequence>MNNQKRITSIVITLIVIILLLGGLLIFQYFRMSKKEVKITEEKPILKEQPILKEKSVLPQRSEEERLKDFVFEQLVQPQIKMSREEFEREIEGGKAYALFEIFKKDLDNDGVKEIVIGATVPIGPPLSWIVVIRENNGKYALLDWKGLTEGNGGGIEKMDIENVPNNKYPAIVVDWNVSGGTGVFYEKTSIFHFINKQLKLTFEEYRSIFEQIVGIETETKENEYRLTFGDYDNDGNIDILQEGIETERKNAKPVKTLDVFRIFKWDENQKVFKLAEY</sequence>
<evidence type="ECO:0000313" key="2">
    <source>
        <dbReference type="EMBL" id="HGB31737.1"/>
    </source>
</evidence>
<dbReference type="SUPFAM" id="SSF69318">
    <property type="entry name" value="Integrin alpha N-terminal domain"/>
    <property type="match status" value="1"/>
</dbReference>